<evidence type="ECO:0000313" key="3">
    <source>
        <dbReference type="Proteomes" id="UP000663760"/>
    </source>
</evidence>
<feature type="transmembrane region" description="Helical" evidence="1">
    <location>
        <begin position="115"/>
        <end position="135"/>
    </location>
</feature>
<evidence type="ECO:0000256" key="1">
    <source>
        <dbReference type="SAM" id="Phobius"/>
    </source>
</evidence>
<dbReference type="OrthoDB" id="566028at2759"/>
<keyword evidence="1" id="KW-1133">Transmembrane helix</keyword>
<keyword evidence="1" id="KW-0472">Membrane</keyword>
<feature type="transmembrane region" description="Helical" evidence="1">
    <location>
        <begin position="280"/>
        <end position="303"/>
    </location>
</feature>
<evidence type="ECO:0000313" key="2">
    <source>
        <dbReference type="EMBL" id="CAA7395862.1"/>
    </source>
</evidence>
<dbReference type="InterPro" id="IPR032818">
    <property type="entry name" value="DedA-like"/>
</dbReference>
<sequence length="344" mass="37183">MILGTRWLASVWGEGHIPMAMQSFLLLMNFTLHNTGIVKASSSRISPSNDDDGILSDIFDDGEVETNNRGTSFLSKLAIALGIAATITLLSVCFKGPNFGSSLRFPFSFDGSSPLISSGSPVGYTLSIFGCQVVLPEYTPGWIYFWLLMAAGCGIFISEEALNVWVGISLARSLSLDGTWNTFMISFSKNAPYIVSTVLWVYWGVCISDMIPFYLGRLFRQTKASVDICSKLGIGKDKVVSITRVVQKYGNMIGFVERFSVGARNPTSFLAGAWGIPSDCFFAGVCCGGLITLPVQLGIGFLLRERPAVALAGVATVVGMWTLLPYAIAASAALFMFLRQRLSS</sequence>
<dbReference type="Proteomes" id="UP000663760">
    <property type="component" value="Chromosome 5"/>
</dbReference>
<dbReference type="PANTHER" id="PTHR30353:SF0">
    <property type="entry name" value="TRANSMEMBRANE PROTEIN"/>
    <property type="match status" value="1"/>
</dbReference>
<feature type="transmembrane region" description="Helical" evidence="1">
    <location>
        <begin position="141"/>
        <end position="157"/>
    </location>
</feature>
<proteinExistence type="predicted"/>
<dbReference type="EMBL" id="LR746268">
    <property type="protein sequence ID" value="CAA7395862.1"/>
    <property type="molecule type" value="Genomic_DNA"/>
</dbReference>
<feature type="transmembrane region" description="Helical" evidence="1">
    <location>
        <begin position="73"/>
        <end position="94"/>
    </location>
</feature>
<feature type="transmembrane region" description="Helical" evidence="1">
    <location>
        <begin position="309"/>
        <end position="338"/>
    </location>
</feature>
<gene>
    <name evidence="2" type="ORF">SI8410_05006525</name>
</gene>
<protein>
    <submittedName>
        <fullName evidence="2">Uncharacterized protein</fullName>
    </submittedName>
</protein>
<dbReference type="PANTHER" id="PTHR30353">
    <property type="entry name" value="INNER MEMBRANE PROTEIN DEDA-RELATED"/>
    <property type="match status" value="1"/>
</dbReference>
<keyword evidence="3" id="KW-1185">Reference proteome</keyword>
<dbReference type="AlphaFoldDB" id="A0A7I8KEC7"/>
<reference evidence="2" key="1">
    <citation type="submission" date="2020-02" db="EMBL/GenBank/DDBJ databases">
        <authorList>
            <person name="Scholz U."/>
            <person name="Mascher M."/>
            <person name="Fiebig A."/>
        </authorList>
    </citation>
    <scope>NUCLEOTIDE SEQUENCE</scope>
</reference>
<keyword evidence="1" id="KW-0812">Transmembrane</keyword>
<organism evidence="2 3">
    <name type="scientific">Spirodela intermedia</name>
    <name type="common">Intermediate duckweed</name>
    <dbReference type="NCBI Taxonomy" id="51605"/>
    <lineage>
        <taxon>Eukaryota</taxon>
        <taxon>Viridiplantae</taxon>
        <taxon>Streptophyta</taxon>
        <taxon>Embryophyta</taxon>
        <taxon>Tracheophyta</taxon>
        <taxon>Spermatophyta</taxon>
        <taxon>Magnoliopsida</taxon>
        <taxon>Liliopsida</taxon>
        <taxon>Araceae</taxon>
        <taxon>Lemnoideae</taxon>
        <taxon>Spirodela</taxon>
    </lineage>
</organism>
<accession>A0A7I8KEC7</accession>
<feature type="transmembrane region" description="Helical" evidence="1">
    <location>
        <begin position="193"/>
        <end position="215"/>
    </location>
</feature>
<name>A0A7I8KEC7_SPIIN</name>